<proteinExistence type="predicted"/>
<comment type="caution">
    <text evidence="1">The sequence shown here is derived from an EMBL/GenBank/DDBJ whole genome shotgun (WGS) entry which is preliminary data.</text>
</comment>
<organism evidence="1">
    <name type="scientific">marine sediment metagenome</name>
    <dbReference type="NCBI Taxonomy" id="412755"/>
    <lineage>
        <taxon>unclassified sequences</taxon>
        <taxon>metagenomes</taxon>
        <taxon>ecological metagenomes</taxon>
    </lineage>
</organism>
<evidence type="ECO:0000313" key="1">
    <source>
        <dbReference type="EMBL" id="KKK70790.1"/>
    </source>
</evidence>
<name>A0A0F8YAS5_9ZZZZ</name>
<gene>
    <name evidence="1" type="ORF">LCGC14_2920430</name>
</gene>
<accession>A0A0F8YAS5</accession>
<protein>
    <submittedName>
        <fullName evidence="1">Uncharacterized protein</fullName>
    </submittedName>
</protein>
<dbReference type="AlphaFoldDB" id="A0A0F8YAS5"/>
<dbReference type="EMBL" id="LAZR01058023">
    <property type="protein sequence ID" value="KKK70790.1"/>
    <property type="molecule type" value="Genomic_DNA"/>
</dbReference>
<sequence length="123" mass="14195">MIELYKSMNKTKILNLLDQWTAAITTGRVAATKGARRIDGGLFGRIKRTTGIPVIFDLESYESQTKIQKSLCEELPQWINIINSKPAISGYAWVRRDYIELYFNHFRLVVEKLHGIINRQNPV</sequence>
<reference evidence="1" key="1">
    <citation type="journal article" date="2015" name="Nature">
        <title>Complex archaea that bridge the gap between prokaryotes and eukaryotes.</title>
        <authorList>
            <person name="Spang A."/>
            <person name="Saw J.H."/>
            <person name="Jorgensen S.L."/>
            <person name="Zaremba-Niedzwiedzka K."/>
            <person name="Martijn J."/>
            <person name="Lind A.E."/>
            <person name="van Eijk R."/>
            <person name="Schleper C."/>
            <person name="Guy L."/>
            <person name="Ettema T.J."/>
        </authorList>
    </citation>
    <scope>NUCLEOTIDE SEQUENCE</scope>
</reference>